<dbReference type="InterPro" id="IPR002372">
    <property type="entry name" value="PQQ_rpt_dom"/>
</dbReference>
<sequence precursor="true">MTRRSLALLAVPLLLAADWPTFLGPTQDGVSPETGIIRPWPKDGLKKLWECPLGVGYAPPVVAGGKLYHFDRHADACRLTCREATTGKQLWSYEYPTAYEDFYGYDPGPRACPVVDGDRVYVLGPEGILACVSAADGKERWKLDTRAKYRFHQNFFGVGSVPVVEGDTLIVAVGGSPKGPRPVDLRDATPDGSAVVGLDKLSGAERYRAGDELASYSSPVVRTIDGKRTGLYFARGGLFAFDPQTGAKRFTFRWRAKSEESVNAANPLVVGDRILLTECYGPGAALLEAKNGGVKAVWTDDDKDRFEKSLLSHWSTPIHAGGFVYGSSGRHDNDADVRCVELATGDVKWTLRRASRCTFTAVDGHLVGLGEFGELFLFRPNPARYEEVSRYRLQELSYPCWAPPVVSDGRMYVRGKEKLVCLELVGKK</sequence>
<protein>
    <submittedName>
        <fullName evidence="3">Outer membrane protein assembly factor BamB</fullName>
    </submittedName>
</protein>
<feature type="signal peptide" evidence="1">
    <location>
        <begin position="1"/>
        <end position="23"/>
    </location>
</feature>
<accession>A0A517XYD0</accession>
<organism evidence="3 4">
    <name type="scientific">Urbifossiella limnaea</name>
    <dbReference type="NCBI Taxonomy" id="2528023"/>
    <lineage>
        <taxon>Bacteria</taxon>
        <taxon>Pseudomonadati</taxon>
        <taxon>Planctomycetota</taxon>
        <taxon>Planctomycetia</taxon>
        <taxon>Gemmatales</taxon>
        <taxon>Gemmataceae</taxon>
        <taxon>Urbifossiella</taxon>
    </lineage>
</organism>
<dbReference type="Proteomes" id="UP000319576">
    <property type="component" value="Chromosome"/>
</dbReference>
<dbReference type="Pfam" id="PF13360">
    <property type="entry name" value="PQQ_2"/>
    <property type="match status" value="1"/>
</dbReference>
<proteinExistence type="predicted"/>
<dbReference type="SUPFAM" id="SSF50998">
    <property type="entry name" value="Quinoprotein alcohol dehydrogenase-like"/>
    <property type="match status" value="1"/>
</dbReference>
<dbReference type="PANTHER" id="PTHR34512:SF30">
    <property type="entry name" value="OUTER MEMBRANE PROTEIN ASSEMBLY FACTOR BAMB"/>
    <property type="match status" value="1"/>
</dbReference>
<dbReference type="OrthoDB" id="9815737at2"/>
<keyword evidence="1" id="KW-0732">Signal</keyword>
<evidence type="ECO:0000256" key="1">
    <source>
        <dbReference type="SAM" id="SignalP"/>
    </source>
</evidence>
<dbReference type="RefSeq" id="WP_145242357.1">
    <property type="nucleotide sequence ID" value="NZ_CP036273.1"/>
</dbReference>
<dbReference type="EMBL" id="CP036273">
    <property type="protein sequence ID" value="QDU22540.1"/>
    <property type="molecule type" value="Genomic_DNA"/>
</dbReference>
<dbReference type="Gene3D" id="2.130.10.10">
    <property type="entry name" value="YVTN repeat-like/Quinoprotein amine dehydrogenase"/>
    <property type="match status" value="2"/>
</dbReference>
<name>A0A517XYD0_9BACT</name>
<evidence type="ECO:0000259" key="2">
    <source>
        <dbReference type="Pfam" id="PF13360"/>
    </source>
</evidence>
<evidence type="ECO:0000313" key="4">
    <source>
        <dbReference type="Proteomes" id="UP000319576"/>
    </source>
</evidence>
<gene>
    <name evidence="3" type="primary">bamB_3</name>
    <name evidence="3" type="ORF">ETAA1_45220</name>
</gene>
<evidence type="ECO:0000313" key="3">
    <source>
        <dbReference type="EMBL" id="QDU22540.1"/>
    </source>
</evidence>
<dbReference type="InterPro" id="IPR011047">
    <property type="entry name" value="Quinoprotein_ADH-like_sf"/>
</dbReference>
<dbReference type="AlphaFoldDB" id="A0A517XYD0"/>
<feature type="domain" description="Pyrrolo-quinoline quinone repeat" evidence="2">
    <location>
        <begin position="80"/>
        <end position="350"/>
    </location>
</feature>
<reference evidence="3 4" key="1">
    <citation type="submission" date="2019-02" db="EMBL/GenBank/DDBJ databases">
        <title>Deep-cultivation of Planctomycetes and their phenomic and genomic characterization uncovers novel biology.</title>
        <authorList>
            <person name="Wiegand S."/>
            <person name="Jogler M."/>
            <person name="Boedeker C."/>
            <person name="Pinto D."/>
            <person name="Vollmers J."/>
            <person name="Rivas-Marin E."/>
            <person name="Kohn T."/>
            <person name="Peeters S.H."/>
            <person name="Heuer A."/>
            <person name="Rast P."/>
            <person name="Oberbeckmann S."/>
            <person name="Bunk B."/>
            <person name="Jeske O."/>
            <person name="Meyerdierks A."/>
            <person name="Storesund J.E."/>
            <person name="Kallscheuer N."/>
            <person name="Luecker S."/>
            <person name="Lage O.M."/>
            <person name="Pohl T."/>
            <person name="Merkel B.J."/>
            <person name="Hornburger P."/>
            <person name="Mueller R.-W."/>
            <person name="Bruemmer F."/>
            <person name="Labrenz M."/>
            <person name="Spormann A.M."/>
            <person name="Op den Camp H."/>
            <person name="Overmann J."/>
            <person name="Amann R."/>
            <person name="Jetten M.S.M."/>
            <person name="Mascher T."/>
            <person name="Medema M.H."/>
            <person name="Devos D.P."/>
            <person name="Kaster A.-K."/>
            <person name="Ovreas L."/>
            <person name="Rohde M."/>
            <person name="Galperin M.Y."/>
            <person name="Jogler C."/>
        </authorList>
    </citation>
    <scope>NUCLEOTIDE SEQUENCE [LARGE SCALE GENOMIC DNA]</scope>
    <source>
        <strain evidence="3 4">ETA_A1</strain>
    </source>
</reference>
<dbReference type="InterPro" id="IPR015943">
    <property type="entry name" value="WD40/YVTN_repeat-like_dom_sf"/>
</dbReference>
<keyword evidence="4" id="KW-1185">Reference proteome</keyword>
<feature type="chain" id="PRO_5021874915" evidence="1">
    <location>
        <begin position="24"/>
        <end position="428"/>
    </location>
</feature>
<dbReference type="KEGG" id="uli:ETAA1_45220"/>
<dbReference type="PANTHER" id="PTHR34512">
    <property type="entry name" value="CELL SURFACE PROTEIN"/>
    <property type="match status" value="1"/>
</dbReference>